<dbReference type="Pfam" id="PF02075">
    <property type="entry name" value="RuvC"/>
    <property type="match status" value="1"/>
</dbReference>
<evidence type="ECO:0000256" key="4">
    <source>
        <dbReference type="ARBA" id="ARBA00022723"/>
    </source>
</evidence>
<keyword evidence="9" id="KW-0238">DNA-binding</keyword>
<evidence type="ECO:0000256" key="7">
    <source>
        <dbReference type="ARBA" id="ARBA00022801"/>
    </source>
</evidence>
<dbReference type="PROSITE" id="PS01321">
    <property type="entry name" value="RUVC"/>
    <property type="match status" value="1"/>
</dbReference>
<name>A7I4H4_METB6</name>
<dbReference type="GO" id="GO:0046872">
    <property type="term" value="F:metal ion binding"/>
    <property type="evidence" value="ECO:0007669"/>
    <property type="project" value="UniProtKB-KW"/>
</dbReference>
<dbReference type="GO" id="GO:0008821">
    <property type="term" value="F:crossover junction DNA endonuclease activity"/>
    <property type="evidence" value="ECO:0007669"/>
    <property type="project" value="InterPro"/>
</dbReference>
<proteinExistence type="inferred from homology"/>
<evidence type="ECO:0000256" key="11">
    <source>
        <dbReference type="ARBA" id="ARBA00023204"/>
    </source>
</evidence>
<dbReference type="InterPro" id="IPR036397">
    <property type="entry name" value="RNaseH_sf"/>
</dbReference>
<dbReference type="GO" id="GO:0003677">
    <property type="term" value="F:DNA binding"/>
    <property type="evidence" value="ECO:0007669"/>
    <property type="project" value="UniProtKB-KW"/>
</dbReference>
<dbReference type="InterPro" id="IPR012337">
    <property type="entry name" value="RNaseH-like_sf"/>
</dbReference>
<dbReference type="NCBIfam" id="TIGR00228">
    <property type="entry name" value="ruvC"/>
    <property type="match status" value="1"/>
</dbReference>
<dbReference type="STRING" id="456442.Mboo_0111"/>
<dbReference type="PANTHER" id="PTHR30194:SF3">
    <property type="entry name" value="CROSSOVER JUNCTION ENDODEOXYRIBONUCLEASE RUVC"/>
    <property type="match status" value="1"/>
</dbReference>
<dbReference type="RefSeq" id="WP_011991123.1">
    <property type="nucleotide sequence ID" value="NC_009712.1"/>
</dbReference>
<keyword evidence="2" id="KW-0963">Cytoplasm</keyword>
<dbReference type="KEGG" id="mbn:Mboo_0111"/>
<dbReference type="GO" id="GO:0006310">
    <property type="term" value="P:DNA recombination"/>
    <property type="evidence" value="ECO:0007669"/>
    <property type="project" value="UniProtKB-KW"/>
</dbReference>
<accession>A7I4H4</accession>
<dbReference type="FunFam" id="3.30.420.10:FF:000002">
    <property type="entry name" value="Crossover junction endodeoxyribonuclease RuvC"/>
    <property type="match status" value="1"/>
</dbReference>
<keyword evidence="4" id="KW-0479">Metal-binding</keyword>
<protein>
    <submittedName>
        <fullName evidence="12">Crossover junction endodeoxyribonuclease RuvC</fullName>
    </submittedName>
</protein>
<dbReference type="GO" id="GO:0006281">
    <property type="term" value="P:DNA repair"/>
    <property type="evidence" value="ECO:0007669"/>
    <property type="project" value="UniProtKB-KW"/>
</dbReference>
<dbReference type="OrthoDB" id="145593at2157"/>
<sequence>MMVIGIDPGLARLGYGVIRAERGTAVPLCYGCLETRAGARPGERLLEISRGLASLFERYPPDALAVEKLFFSKNVTSAMGVSEVRGIVLLAAEERGIPVTEYTPNQVKQAVTGSGRADKAQVQQMITRLLRLHEVPQPDDAADALSIALCHIHVMR</sequence>
<evidence type="ECO:0000256" key="3">
    <source>
        <dbReference type="ARBA" id="ARBA00022722"/>
    </source>
</evidence>
<dbReference type="HAMAP" id="MF_00034">
    <property type="entry name" value="RuvC"/>
    <property type="match status" value="1"/>
</dbReference>
<evidence type="ECO:0000256" key="8">
    <source>
        <dbReference type="ARBA" id="ARBA00022842"/>
    </source>
</evidence>
<keyword evidence="3" id="KW-0540">Nuclease</keyword>
<dbReference type="EMBL" id="CP000780">
    <property type="protein sequence ID" value="ABS54635.1"/>
    <property type="molecule type" value="Genomic_DNA"/>
</dbReference>
<dbReference type="PANTHER" id="PTHR30194">
    <property type="entry name" value="CROSSOVER JUNCTION ENDODEOXYRIBONUCLEASE RUVC"/>
    <property type="match status" value="1"/>
</dbReference>
<keyword evidence="11" id="KW-0234">DNA repair</keyword>
<evidence type="ECO:0000256" key="5">
    <source>
        <dbReference type="ARBA" id="ARBA00022759"/>
    </source>
</evidence>
<gene>
    <name evidence="12" type="ordered locus">Mboo_0111</name>
</gene>
<evidence type="ECO:0000256" key="6">
    <source>
        <dbReference type="ARBA" id="ARBA00022763"/>
    </source>
</evidence>
<comment type="similarity">
    <text evidence="1">Belongs to the RuvC family.</text>
</comment>
<keyword evidence="10" id="KW-0233">DNA recombination</keyword>
<reference evidence="13" key="1">
    <citation type="journal article" date="2015" name="Microbiology">
        <title>Genome of Methanoregula boonei 6A8 reveals adaptations to oligotrophic peatland environments.</title>
        <authorList>
            <person name="Braeuer S."/>
            <person name="Cadillo-Quiroz H."/>
            <person name="Kyrpides N."/>
            <person name="Woyke T."/>
            <person name="Goodwin L."/>
            <person name="Detter C."/>
            <person name="Podell S."/>
            <person name="Yavitt J.B."/>
            <person name="Zinder S.H."/>
        </authorList>
    </citation>
    <scope>NUCLEOTIDE SEQUENCE [LARGE SCALE GENOMIC DNA]</scope>
    <source>
        <strain evidence="13">DSM 21154 / JCM 14090 / 6A8</strain>
    </source>
</reference>
<dbReference type="Gene3D" id="3.30.420.10">
    <property type="entry name" value="Ribonuclease H-like superfamily/Ribonuclease H"/>
    <property type="match status" value="1"/>
</dbReference>
<organism evidence="12 13">
    <name type="scientific">Methanoregula boonei (strain DSM 21154 / JCM 14090 / 6A8)</name>
    <dbReference type="NCBI Taxonomy" id="456442"/>
    <lineage>
        <taxon>Archaea</taxon>
        <taxon>Methanobacteriati</taxon>
        <taxon>Methanobacteriota</taxon>
        <taxon>Stenosarchaea group</taxon>
        <taxon>Methanomicrobia</taxon>
        <taxon>Methanomicrobiales</taxon>
        <taxon>Methanoregulaceae</taxon>
        <taxon>Methanoregula</taxon>
    </lineage>
</organism>
<evidence type="ECO:0000256" key="10">
    <source>
        <dbReference type="ARBA" id="ARBA00023172"/>
    </source>
</evidence>
<keyword evidence="8" id="KW-0460">Magnesium</keyword>
<evidence type="ECO:0000313" key="12">
    <source>
        <dbReference type="EMBL" id="ABS54635.1"/>
    </source>
</evidence>
<keyword evidence="13" id="KW-1185">Reference proteome</keyword>
<dbReference type="CDD" id="cd16962">
    <property type="entry name" value="RuvC"/>
    <property type="match status" value="1"/>
</dbReference>
<dbReference type="eggNOG" id="arCOG06910">
    <property type="taxonomic scope" value="Archaea"/>
</dbReference>
<dbReference type="InterPro" id="IPR020563">
    <property type="entry name" value="X-over_junc_endoDNase_Mg_BS"/>
</dbReference>
<dbReference type="GeneID" id="5412266"/>
<keyword evidence="5" id="KW-0255">Endonuclease</keyword>
<dbReference type="Proteomes" id="UP000002408">
    <property type="component" value="Chromosome"/>
</dbReference>
<dbReference type="InterPro" id="IPR002176">
    <property type="entry name" value="X-over_junc_endoDNase_RuvC"/>
</dbReference>
<evidence type="ECO:0000256" key="9">
    <source>
        <dbReference type="ARBA" id="ARBA00023125"/>
    </source>
</evidence>
<keyword evidence="6" id="KW-0227">DNA damage</keyword>
<dbReference type="HOGENOM" id="CLU_091257_3_1_2"/>
<evidence type="ECO:0000313" key="13">
    <source>
        <dbReference type="Proteomes" id="UP000002408"/>
    </source>
</evidence>
<dbReference type="PRINTS" id="PR00696">
    <property type="entry name" value="RSOLVASERUVC"/>
</dbReference>
<dbReference type="NCBIfam" id="NF000711">
    <property type="entry name" value="PRK00039.2-1"/>
    <property type="match status" value="1"/>
</dbReference>
<evidence type="ECO:0000256" key="2">
    <source>
        <dbReference type="ARBA" id="ARBA00022490"/>
    </source>
</evidence>
<dbReference type="SUPFAM" id="SSF53098">
    <property type="entry name" value="Ribonuclease H-like"/>
    <property type="match status" value="1"/>
</dbReference>
<keyword evidence="7" id="KW-0378">Hydrolase</keyword>
<evidence type="ECO:0000256" key="1">
    <source>
        <dbReference type="ARBA" id="ARBA00009518"/>
    </source>
</evidence>
<dbReference type="AlphaFoldDB" id="A7I4H4"/>